<keyword evidence="4" id="KW-0472">Membrane</keyword>
<evidence type="ECO:0000313" key="9">
    <source>
        <dbReference type="EMBL" id="TFD96319.1"/>
    </source>
</evidence>
<sequence>MKLIFIYILAASSALFYSCSDSFFETSPSGDLTGSETYSTTDNIDAVVNGTLRYLMENATSQDNPGYSAILLTQEVMGEDAIARDGVYGYRDSYPYKDPYDNTTRRALFFWTLQYKVIDNANNILDKIDAAQGTDDDKKYLKGQAYALRAFVYLNLVGQYQFTYVKDKTAKAVPIYTEPTVPTSVAKSKSTVEEVYNQVISDLTEAEKLLTGFTRSVKNRPNLNVVQGLFARTYLTMGNWALAAEYAGKARKGFPIMEADQYTQGFNDVSNVEWIWGHPQTADQNLGGASYFAYLDITPTTGYRSIMPDPHFRQLFDTKDIRYSLFELVKTASDPMYRWYKYKKFVNKSDKSGNIPLMRSSEMVLIEAEGKARNHDLQGAVDALNELRTKRKLDQISQTDYTESKLIAEILLERRRELWGEGFRLPDILRLQIAPDRRESTETYVNTAGETIVVKGHYVWTFPDKTALVSNSPYYLFSIPVNEINNNPNLNK</sequence>
<keyword evidence="3 6" id="KW-0732">Signal</keyword>
<evidence type="ECO:0000256" key="4">
    <source>
        <dbReference type="ARBA" id="ARBA00023136"/>
    </source>
</evidence>
<accession>A0A4Y8L0R9</accession>
<dbReference type="Gene3D" id="1.25.40.390">
    <property type="match status" value="1"/>
</dbReference>
<evidence type="ECO:0000256" key="1">
    <source>
        <dbReference type="ARBA" id="ARBA00004442"/>
    </source>
</evidence>
<keyword evidence="5" id="KW-0998">Cell outer membrane</keyword>
<comment type="caution">
    <text evidence="9">The sequence shown here is derived from an EMBL/GenBank/DDBJ whole genome shotgun (WGS) entry which is preliminary data.</text>
</comment>
<evidence type="ECO:0000256" key="6">
    <source>
        <dbReference type="SAM" id="SignalP"/>
    </source>
</evidence>
<dbReference type="CDD" id="cd08977">
    <property type="entry name" value="SusD"/>
    <property type="match status" value="1"/>
</dbReference>
<gene>
    <name evidence="9" type="ORF">E2605_09100</name>
</gene>
<protein>
    <submittedName>
        <fullName evidence="9">RagB/SusD family nutrient uptake outer membrane protein</fullName>
    </submittedName>
</protein>
<dbReference type="SUPFAM" id="SSF48452">
    <property type="entry name" value="TPR-like"/>
    <property type="match status" value="1"/>
</dbReference>
<feature type="signal peptide" evidence="6">
    <location>
        <begin position="1"/>
        <end position="17"/>
    </location>
</feature>
<feature type="domain" description="RagB/SusD" evidence="7">
    <location>
        <begin position="338"/>
        <end position="491"/>
    </location>
</feature>
<comment type="similarity">
    <text evidence="2">Belongs to the SusD family.</text>
</comment>
<dbReference type="Pfam" id="PF07980">
    <property type="entry name" value="SusD_RagB"/>
    <property type="match status" value="1"/>
</dbReference>
<reference evidence="9 10" key="1">
    <citation type="submission" date="2019-03" db="EMBL/GenBank/DDBJ databases">
        <title>San Antonio Military Medical Center submission to MRSN (WRAIR), pending publication.</title>
        <authorList>
            <person name="Blyth D.M."/>
            <person name="Mccarthy S.L."/>
            <person name="Schall S.E."/>
            <person name="Stam J.A."/>
            <person name="Ong A.C."/>
            <person name="Mcgann P.T."/>
        </authorList>
    </citation>
    <scope>NUCLEOTIDE SEQUENCE [LARGE SCALE GENOMIC DNA]</scope>
    <source>
        <strain evidence="9 10">MRSN571793</strain>
    </source>
</reference>
<feature type="chain" id="PRO_5021197435" evidence="6">
    <location>
        <begin position="18"/>
        <end position="492"/>
    </location>
</feature>
<proteinExistence type="inferred from homology"/>
<dbReference type="Pfam" id="PF14322">
    <property type="entry name" value="SusD-like_3"/>
    <property type="match status" value="1"/>
</dbReference>
<dbReference type="EMBL" id="SOML01000005">
    <property type="protein sequence ID" value="TFD96319.1"/>
    <property type="molecule type" value="Genomic_DNA"/>
</dbReference>
<evidence type="ECO:0000256" key="3">
    <source>
        <dbReference type="ARBA" id="ARBA00022729"/>
    </source>
</evidence>
<evidence type="ECO:0000259" key="8">
    <source>
        <dbReference type="Pfam" id="PF14322"/>
    </source>
</evidence>
<name>A0A4Y8L0R9_9BACT</name>
<evidence type="ECO:0000256" key="5">
    <source>
        <dbReference type="ARBA" id="ARBA00023237"/>
    </source>
</evidence>
<dbReference type="PROSITE" id="PS51257">
    <property type="entry name" value="PROKAR_LIPOPROTEIN"/>
    <property type="match status" value="1"/>
</dbReference>
<dbReference type="OrthoDB" id="1100079at2"/>
<organism evidence="9 10">
    <name type="scientific">Dysgonomonas capnocytophagoides</name>
    <dbReference type="NCBI Taxonomy" id="45254"/>
    <lineage>
        <taxon>Bacteria</taxon>
        <taxon>Pseudomonadati</taxon>
        <taxon>Bacteroidota</taxon>
        <taxon>Bacteroidia</taxon>
        <taxon>Bacteroidales</taxon>
        <taxon>Dysgonomonadaceae</taxon>
        <taxon>Dysgonomonas</taxon>
    </lineage>
</organism>
<keyword evidence="10" id="KW-1185">Reference proteome</keyword>
<evidence type="ECO:0000259" key="7">
    <source>
        <dbReference type="Pfam" id="PF07980"/>
    </source>
</evidence>
<dbReference type="InterPro" id="IPR012944">
    <property type="entry name" value="SusD_RagB_dom"/>
</dbReference>
<dbReference type="InterPro" id="IPR033985">
    <property type="entry name" value="SusD-like_N"/>
</dbReference>
<evidence type="ECO:0000313" key="10">
    <source>
        <dbReference type="Proteomes" id="UP000297861"/>
    </source>
</evidence>
<dbReference type="Proteomes" id="UP000297861">
    <property type="component" value="Unassembled WGS sequence"/>
</dbReference>
<feature type="domain" description="SusD-like N-terminal" evidence="8">
    <location>
        <begin position="89"/>
        <end position="235"/>
    </location>
</feature>
<comment type="subcellular location">
    <subcellularLocation>
        <location evidence="1">Cell outer membrane</location>
    </subcellularLocation>
</comment>
<dbReference type="AlphaFoldDB" id="A0A4Y8L0R9"/>
<dbReference type="InterPro" id="IPR011990">
    <property type="entry name" value="TPR-like_helical_dom_sf"/>
</dbReference>
<dbReference type="RefSeq" id="WP_134436213.1">
    <property type="nucleotide sequence ID" value="NZ_SOML01000005.1"/>
</dbReference>
<evidence type="ECO:0000256" key="2">
    <source>
        <dbReference type="ARBA" id="ARBA00006275"/>
    </source>
</evidence>
<dbReference type="GO" id="GO:0009279">
    <property type="term" value="C:cell outer membrane"/>
    <property type="evidence" value="ECO:0007669"/>
    <property type="project" value="UniProtKB-SubCell"/>
</dbReference>